<feature type="transmembrane region" description="Helical" evidence="1">
    <location>
        <begin position="53"/>
        <end position="71"/>
    </location>
</feature>
<keyword evidence="4" id="KW-1185">Reference proteome</keyword>
<dbReference type="KEGG" id="noa:BKM31_46880"/>
<accession>A0A1V0ACP2</accession>
<evidence type="ECO:0000313" key="3">
    <source>
        <dbReference type="EMBL" id="AQZ67991.1"/>
    </source>
</evidence>
<name>A0A1V0ACP2_9ACTN</name>
<dbReference type="Pfam" id="PF14317">
    <property type="entry name" value="YcxB"/>
    <property type="match status" value="1"/>
</dbReference>
<keyword evidence="1" id="KW-1133">Transmembrane helix</keyword>
<sequence length="162" mass="17981">MDFTVEYEPTPDQVVDAIERALKHQIKALLWLFPAFLAVAGVVFLLLGTIGLGLGLLVAAAVVPFVMPWSLRRAARKQVPHLCVPTTLHVTDDGYESRSEKLTTSARWSLFSRVVATPDFWLFFVNNQATGFLPRKAFTPEQQAELDARLSPLTSPRKAFAA</sequence>
<dbReference type="EMBL" id="CP017717">
    <property type="protein sequence ID" value="AQZ67991.1"/>
    <property type="molecule type" value="Genomic_DNA"/>
</dbReference>
<evidence type="ECO:0000259" key="2">
    <source>
        <dbReference type="Pfam" id="PF14317"/>
    </source>
</evidence>
<dbReference type="RefSeq" id="WP_080044308.1">
    <property type="nucleotide sequence ID" value="NZ_CP017717.1"/>
</dbReference>
<dbReference type="AlphaFoldDB" id="A0A1V0ACP2"/>
<organism evidence="3 4">
    <name type="scientific">[Actinomadura] parvosata subsp. kistnae</name>
    <dbReference type="NCBI Taxonomy" id="1909395"/>
    <lineage>
        <taxon>Bacteria</taxon>
        <taxon>Bacillati</taxon>
        <taxon>Actinomycetota</taxon>
        <taxon>Actinomycetes</taxon>
        <taxon>Streptosporangiales</taxon>
        <taxon>Streptosporangiaceae</taxon>
        <taxon>Nonomuraea</taxon>
    </lineage>
</organism>
<proteinExistence type="predicted"/>
<reference evidence="4" key="1">
    <citation type="journal article" date="2017" name="Med. Chem. Commun.">
        <title>Nonomuraea sp. ATCC 55076 harbours the largest actinomycete chromosome to date and the kistamicin biosynthetic gene cluster.</title>
        <authorList>
            <person name="Nazari B."/>
            <person name="Forneris C.C."/>
            <person name="Gibson M.I."/>
            <person name="Moon K."/>
            <person name="Schramma K.R."/>
            <person name="Seyedsayamdost M.R."/>
        </authorList>
    </citation>
    <scope>NUCLEOTIDE SEQUENCE [LARGE SCALE GENOMIC DNA]</scope>
    <source>
        <strain evidence="4">ATCC 55076</strain>
    </source>
</reference>
<feature type="domain" description="YcxB-like C-terminal" evidence="2">
    <location>
        <begin position="91"/>
        <end position="147"/>
    </location>
</feature>
<dbReference type="InterPro" id="IPR025588">
    <property type="entry name" value="YcxB-like_C"/>
</dbReference>
<evidence type="ECO:0000256" key="1">
    <source>
        <dbReference type="SAM" id="Phobius"/>
    </source>
</evidence>
<dbReference type="Proteomes" id="UP000190797">
    <property type="component" value="Chromosome"/>
</dbReference>
<protein>
    <recommendedName>
        <fullName evidence="2">YcxB-like C-terminal domain-containing protein</fullName>
    </recommendedName>
</protein>
<feature type="transmembrane region" description="Helical" evidence="1">
    <location>
        <begin position="28"/>
        <end position="47"/>
    </location>
</feature>
<keyword evidence="1" id="KW-0812">Transmembrane</keyword>
<gene>
    <name evidence="3" type="ORF">BKM31_46880</name>
</gene>
<evidence type="ECO:0000313" key="4">
    <source>
        <dbReference type="Proteomes" id="UP000190797"/>
    </source>
</evidence>
<keyword evidence="1" id="KW-0472">Membrane</keyword>
<dbReference type="OrthoDB" id="3477586at2"/>